<accession>A0A239XW57</accession>
<name>A0A239XW57_9FLAO</name>
<keyword evidence="2" id="KW-1185">Reference proteome</keyword>
<dbReference type="Proteomes" id="UP000215196">
    <property type="component" value="Chromosome 1"/>
</dbReference>
<dbReference type="AlphaFoldDB" id="A0A239XW57"/>
<dbReference type="NCBIfam" id="TIGR01200">
    <property type="entry name" value="GLPGLI"/>
    <property type="match status" value="1"/>
</dbReference>
<dbReference type="RefSeq" id="WP_157727430.1">
    <property type="nucleotide sequence ID" value="NZ_LT906465.1"/>
</dbReference>
<dbReference type="InterPro" id="IPR005901">
    <property type="entry name" value="GLPGLI"/>
</dbReference>
<gene>
    <name evidence="1" type="ORF">SAMEA4412677_02581</name>
</gene>
<dbReference type="Pfam" id="PF09697">
    <property type="entry name" value="Porph_ging"/>
    <property type="match status" value="1"/>
</dbReference>
<reference evidence="1 2" key="1">
    <citation type="submission" date="2017-06" db="EMBL/GenBank/DDBJ databases">
        <authorList>
            <consortium name="Pathogen Informatics"/>
        </authorList>
    </citation>
    <scope>NUCLEOTIDE SEQUENCE [LARGE SCALE GENOMIC DNA]</scope>
    <source>
        <strain evidence="1 2">NCTC13490</strain>
    </source>
</reference>
<evidence type="ECO:0000313" key="2">
    <source>
        <dbReference type="Proteomes" id="UP000215196"/>
    </source>
</evidence>
<organism evidence="1 2">
    <name type="scientific">Chryseobacterium taklimakanense</name>
    <dbReference type="NCBI Taxonomy" id="536441"/>
    <lineage>
        <taxon>Bacteria</taxon>
        <taxon>Pseudomonadati</taxon>
        <taxon>Bacteroidota</taxon>
        <taxon>Flavobacteriia</taxon>
        <taxon>Flavobacteriales</taxon>
        <taxon>Weeksellaceae</taxon>
        <taxon>Chryseobacterium group</taxon>
        <taxon>Chryseobacterium</taxon>
    </lineage>
</organism>
<evidence type="ECO:0000313" key="1">
    <source>
        <dbReference type="EMBL" id="SNV51045.1"/>
    </source>
</evidence>
<dbReference type="KEGG" id="ctak:4412677_02581"/>
<sequence>MKNKFLILLALFGFLANSQTHRFIYDVEYKKDSTSTLMTKENWHLDIFPTHSDYYSRDFFVADSLINNNIPFPKEMKLNTSNIISHKKGSQDFEEYDLLENTVLNLKSKDSQIWKLSDEKKVINGLTLQKATTNWGKRNWMAWFAKEIHFQEGPYKFHGLPGLIVELEDDKGNYKFSLVKSENFKESQENQFIEMSKKMGVPVTWEKYKSSKLSYYDSPVNFIKNAIGSSNNSEFFLNDGTVVNSKNQREINETLRTQLKKFNNPIELDKAIVYPNK</sequence>
<proteinExistence type="predicted"/>
<dbReference type="EMBL" id="LT906465">
    <property type="protein sequence ID" value="SNV51045.1"/>
    <property type="molecule type" value="Genomic_DNA"/>
</dbReference>
<protein>
    <submittedName>
        <fullName evidence="1">GLPGLI family protein</fullName>
    </submittedName>
</protein>